<organism evidence="1 2">
    <name type="scientific">Trichinella nelsoni</name>
    <dbReference type="NCBI Taxonomy" id="6336"/>
    <lineage>
        <taxon>Eukaryota</taxon>
        <taxon>Metazoa</taxon>
        <taxon>Ecdysozoa</taxon>
        <taxon>Nematoda</taxon>
        <taxon>Enoplea</taxon>
        <taxon>Dorylaimia</taxon>
        <taxon>Trichinellida</taxon>
        <taxon>Trichinellidae</taxon>
        <taxon>Trichinella</taxon>
    </lineage>
</organism>
<name>A0A0V0R9Z4_9BILA</name>
<comment type="caution">
    <text evidence="1">The sequence shown here is derived from an EMBL/GenBank/DDBJ whole genome shotgun (WGS) entry which is preliminary data.</text>
</comment>
<feature type="non-terminal residue" evidence="1">
    <location>
        <position position="1"/>
    </location>
</feature>
<feature type="non-terminal residue" evidence="1">
    <location>
        <position position="39"/>
    </location>
</feature>
<evidence type="ECO:0000313" key="1">
    <source>
        <dbReference type="EMBL" id="KRX11325.1"/>
    </source>
</evidence>
<protein>
    <submittedName>
        <fullName evidence="1">Uncharacterized protein</fullName>
    </submittedName>
</protein>
<dbReference type="AlphaFoldDB" id="A0A0V0R9Z4"/>
<keyword evidence="2" id="KW-1185">Reference proteome</keyword>
<gene>
    <name evidence="1" type="ORF">T07_9738</name>
</gene>
<sequence length="39" mass="4433">LCHYPNCPLVLQLLYFVLTSVVGIKFHIQYCVCCCAKSI</sequence>
<proteinExistence type="predicted"/>
<reference evidence="1 2" key="1">
    <citation type="submission" date="2015-01" db="EMBL/GenBank/DDBJ databases">
        <title>Evolution of Trichinella species and genotypes.</title>
        <authorList>
            <person name="Korhonen P.K."/>
            <person name="Edoardo P."/>
            <person name="Giuseppe L.R."/>
            <person name="Gasser R.B."/>
        </authorList>
    </citation>
    <scope>NUCLEOTIDE SEQUENCE [LARGE SCALE GENOMIC DNA]</scope>
    <source>
        <strain evidence="1">ISS37</strain>
    </source>
</reference>
<accession>A0A0V0R9Z4</accession>
<evidence type="ECO:0000313" key="2">
    <source>
        <dbReference type="Proteomes" id="UP000054630"/>
    </source>
</evidence>
<dbReference type="EMBL" id="JYDL01002533">
    <property type="protein sequence ID" value="KRX11325.1"/>
    <property type="molecule type" value="Genomic_DNA"/>
</dbReference>
<dbReference type="Proteomes" id="UP000054630">
    <property type="component" value="Unassembled WGS sequence"/>
</dbReference>